<accession>A0ABM7MQM2</accession>
<evidence type="ECO:0000313" key="2">
    <source>
        <dbReference type="Proteomes" id="UP000824366"/>
    </source>
</evidence>
<organism evidence="1 2">
    <name type="scientific">Rhodoferax lithotrophicus</name>
    <dbReference type="NCBI Taxonomy" id="2798804"/>
    <lineage>
        <taxon>Bacteria</taxon>
        <taxon>Pseudomonadati</taxon>
        <taxon>Pseudomonadota</taxon>
        <taxon>Betaproteobacteria</taxon>
        <taxon>Burkholderiales</taxon>
        <taxon>Comamonadaceae</taxon>
        <taxon>Rhodoferax</taxon>
    </lineage>
</organism>
<evidence type="ECO:0000313" key="1">
    <source>
        <dbReference type="EMBL" id="BCO28625.1"/>
    </source>
</evidence>
<evidence type="ECO:0008006" key="3">
    <source>
        <dbReference type="Google" id="ProtNLM"/>
    </source>
</evidence>
<protein>
    <recommendedName>
        <fullName evidence="3">DUF393 domain-containing protein</fullName>
    </recommendedName>
</protein>
<name>A0ABM7MQM2_9BURK</name>
<dbReference type="Proteomes" id="UP000824366">
    <property type="component" value="Chromosome"/>
</dbReference>
<dbReference type="EMBL" id="AP024238">
    <property type="protein sequence ID" value="BCO28625.1"/>
    <property type="molecule type" value="Genomic_DNA"/>
</dbReference>
<gene>
    <name evidence="1" type="ORF">MIZ03_3535</name>
</gene>
<reference evidence="1 2" key="1">
    <citation type="journal article" date="2021" name="Microbiol. Spectr.">
        <title>A Single Bacterium Capable of Oxidation and Reduction of Iron at Circumneutral pH.</title>
        <authorList>
            <person name="Kato S."/>
            <person name="Ohkuma M."/>
        </authorList>
    </citation>
    <scope>NUCLEOTIDE SEQUENCE [LARGE SCALE GENOMIC DNA]</scope>
    <source>
        <strain evidence="1 2">MIZ03</strain>
    </source>
</reference>
<sequence>MGIVLSGRRIGACDALCWRDEDHLYRCGAITQPLQVVYGCLPQRLRWAAPLFAWVLQRLAHRWVAAGVGCDCDAQVADL</sequence>
<keyword evidence="2" id="KW-1185">Reference proteome</keyword>
<proteinExistence type="predicted"/>